<dbReference type="EMBL" id="CP000103">
    <property type="protein sequence ID" value="ABB74236.1"/>
    <property type="molecule type" value="Genomic_DNA"/>
</dbReference>
<dbReference type="KEGG" id="nmu:Nmul_A0933"/>
<keyword evidence="3" id="KW-1185">Reference proteome</keyword>
<gene>
    <name evidence="1" type="ordered locus">Nmul_A0933</name>
    <name evidence="2" type="ORF">SAMN05216403_102104</name>
</gene>
<evidence type="ECO:0000313" key="1">
    <source>
        <dbReference type="EMBL" id="ABB74236.1"/>
    </source>
</evidence>
<sequence length="298" mass="34959">MEKKTLPARYPREQATIIFQDLYELDHVNELLDEMCRAAVVLEKPETTWDGNQDELWRNLTADPLTFLIRKLREAFIEYERFWEPEGWTLDDDPDLRVALEDHAEMWWRLNDLREGCWRMPRNPQGNTKGEALKVYDPALLACGEALYLALTIQQSPGDKKWIIECVAQLKAHLLRYHTASLEVLLGRQASFTSGRTRGSLSPIHRHFRRLYQKLCSQQREPDNFEAFWSVIEKECQNPTVKTPSIQLHEIDGDKLNYRIGKEDKSISKATLRNKFRYYKDGIGGTYKQKQSSKLNQR</sequence>
<dbReference type="Proteomes" id="UP000236751">
    <property type="component" value="Unassembled WGS sequence"/>
</dbReference>
<dbReference type="AlphaFoldDB" id="Q2YAI5"/>
<accession>Q2YAI5</accession>
<reference evidence="1" key="1">
    <citation type="submission" date="2005-08" db="EMBL/GenBank/DDBJ databases">
        <title>Complete sequence of Chromosome 1 of Nitrosospira multiformis ATCC 25196.</title>
        <authorList>
            <consortium name="US DOE Joint Genome Institute"/>
            <person name="Copeland A."/>
            <person name="Lucas S."/>
            <person name="Lapidus A."/>
            <person name="Barry K."/>
            <person name="Detter J.C."/>
            <person name="Glavina T."/>
            <person name="Hammon N."/>
            <person name="Israni S."/>
            <person name="Pitluck S."/>
            <person name="Chain P."/>
            <person name="Malfatti S."/>
            <person name="Shin M."/>
            <person name="Vergez L."/>
            <person name="Schmutz J."/>
            <person name="Larimer F."/>
            <person name="Land M."/>
            <person name="Hauser L."/>
            <person name="Kyrpides N."/>
            <person name="Lykidis A."/>
            <person name="Richardson P."/>
        </authorList>
    </citation>
    <scope>NUCLEOTIDE SEQUENCE</scope>
    <source>
        <strain evidence="1">ATCC 25196</strain>
    </source>
</reference>
<evidence type="ECO:0000313" key="2">
    <source>
        <dbReference type="EMBL" id="SEF48334.1"/>
    </source>
</evidence>
<proteinExistence type="predicted"/>
<reference evidence="2 4" key="4">
    <citation type="submission" date="2016-10" db="EMBL/GenBank/DDBJ databases">
        <authorList>
            <person name="de Groot N.N."/>
        </authorList>
    </citation>
    <scope>NUCLEOTIDE SEQUENCE [LARGE SCALE GENOMIC DNA]</scope>
    <source>
        <strain evidence="2 4">Nl13</strain>
    </source>
</reference>
<dbReference type="Proteomes" id="UP000002718">
    <property type="component" value="Chromosome"/>
</dbReference>
<dbReference type="HOGENOM" id="CLU_933286_0_0_4"/>
<reference evidence="1 3" key="3">
    <citation type="journal article" date="2008" name="Appl. Environ. Microbiol.">
        <title>Complete genome sequence of Nitrosospira multiformis, an ammonia-oxidizing bacterium from the soil environment.</title>
        <authorList>
            <person name="Norton J.M."/>
            <person name="Klotz M.G."/>
            <person name="Stein L.Y."/>
            <person name="Arp D.J."/>
            <person name="Bottomley P.J."/>
            <person name="Chain P.S."/>
            <person name="Hauser L.J."/>
            <person name="Land M.L."/>
            <person name="Larimer F.W."/>
            <person name="Shin M.W."/>
            <person name="Starkenburg S.R."/>
        </authorList>
    </citation>
    <scope>NUCLEOTIDE SEQUENCE [LARGE SCALE GENOMIC DNA]</scope>
    <source>
        <strain evidence="1">ATCC 25196</strain>
        <strain evidence="3">ATCC 25196 / NCIMB 11849 / C 71</strain>
    </source>
</reference>
<name>Q2YAI5_NITMU</name>
<evidence type="ECO:0000313" key="3">
    <source>
        <dbReference type="Proteomes" id="UP000002718"/>
    </source>
</evidence>
<reference evidence="3" key="2">
    <citation type="submission" date="2005-08" db="EMBL/GenBank/DDBJ databases">
        <title>Complete sequence of chromosome 1 of Nitrosospira multiformis ATCC 25196.</title>
        <authorList>
            <person name="Copeland A."/>
            <person name="Lucas S."/>
            <person name="Lapidus A."/>
            <person name="Barry K."/>
            <person name="Detter J.C."/>
            <person name="Glavina T."/>
            <person name="Hammon N."/>
            <person name="Israni S."/>
            <person name="Pitluck S."/>
            <person name="Chain P."/>
            <person name="Malfatti S."/>
            <person name="Shin M."/>
            <person name="Vergez L."/>
            <person name="Schmutz J."/>
            <person name="Larimer F."/>
            <person name="Land M."/>
            <person name="Hauser L."/>
            <person name="Kyrpides N."/>
            <person name="Lykidis A."/>
            <person name="Richardson P."/>
        </authorList>
    </citation>
    <scope>NUCLEOTIDE SEQUENCE [LARGE SCALE GENOMIC DNA]</scope>
    <source>
        <strain evidence="3">ATCC 25196 / NCIMB 11849 / C 71</strain>
    </source>
</reference>
<protein>
    <submittedName>
        <fullName evidence="1">Uncharacterized protein</fullName>
    </submittedName>
</protein>
<dbReference type="EMBL" id="FNVK01000002">
    <property type="protein sequence ID" value="SEF48334.1"/>
    <property type="molecule type" value="Genomic_DNA"/>
</dbReference>
<dbReference type="RefSeq" id="WP_011380281.1">
    <property type="nucleotide sequence ID" value="NZ_FNVK01000002.1"/>
</dbReference>
<evidence type="ECO:0000313" key="4">
    <source>
        <dbReference type="Proteomes" id="UP000236751"/>
    </source>
</evidence>
<organism evidence="1 3">
    <name type="scientific">Nitrosospira multiformis (strain ATCC 25196 / NCIMB 11849 / C 71)</name>
    <dbReference type="NCBI Taxonomy" id="323848"/>
    <lineage>
        <taxon>Bacteria</taxon>
        <taxon>Pseudomonadati</taxon>
        <taxon>Pseudomonadota</taxon>
        <taxon>Betaproteobacteria</taxon>
        <taxon>Nitrosomonadales</taxon>
        <taxon>Nitrosomonadaceae</taxon>
        <taxon>Nitrosospira</taxon>
    </lineage>
</organism>